<evidence type="ECO:0000313" key="7">
    <source>
        <dbReference type="Proteomes" id="UP000676194"/>
    </source>
</evidence>
<dbReference type="PROSITE" id="PS50977">
    <property type="entry name" value="HTH_TETR_2"/>
    <property type="match status" value="1"/>
</dbReference>
<dbReference type="InterPro" id="IPR036271">
    <property type="entry name" value="Tet_transcr_reg_TetR-rel_C_sf"/>
</dbReference>
<dbReference type="RefSeq" id="WP_213493955.1">
    <property type="nucleotide sequence ID" value="NZ_CP074694.1"/>
</dbReference>
<dbReference type="Proteomes" id="UP000676194">
    <property type="component" value="Chromosome"/>
</dbReference>
<organism evidence="6 7">
    <name type="scientific">Telmatocola sphagniphila</name>
    <dbReference type="NCBI Taxonomy" id="1123043"/>
    <lineage>
        <taxon>Bacteria</taxon>
        <taxon>Pseudomonadati</taxon>
        <taxon>Planctomycetota</taxon>
        <taxon>Planctomycetia</taxon>
        <taxon>Gemmatales</taxon>
        <taxon>Gemmataceae</taxon>
    </lineage>
</organism>
<dbReference type="PRINTS" id="PR00455">
    <property type="entry name" value="HTHTETR"/>
</dbReference>
<dbReference type="KEGG" id="tsph:KIH39_14510"/>
<keyword evidence="1" id="KW-0805">Transcription regulation</keyword>
<dbReference type="InterPro" id="IPR001647">
    <property type="entry name" value="HTH_TetR"/>
</dbReference>
<dbReference type="SUPFAM" id="SSF46689">
    <property type="entry name" value="Homeodomain-like"/>
    <property type="match status" value="1"/>
</dbReference>
<evidence type="ECO:0000256" key="4">
    <source>
        <dbReference type="PROSITE-ProRule" id="PRU00335"/>
    </source>
</evidence>
<evidence type="ECO:0000313" key="6">
    <source>
        <dbReference type="EMBL" id="QVL30071.1"/>
    </source>
</evidence>
<evidence type="ECO:0000256" key="2">
    <source>
        <dbReference type="ARBA" id="ARBA00023125"/>
    </source>
</evidence>
<keyword evidence="3" id="KW-0804">Transcription</keyword>
<evidence type="ECO:0000259" key="5">
    <source>
        <dbReference type="PROSITE" id="PS50977"/>
    </source>
</evidence>
<feature type="domain" description="HTH tetR-type" evidence="5">
    <location>
        <begin position="8"/>
        <end position="68"/>
    </location>
</feature>
<dbReference type="PANTHER" id="PTHR47506">
    <property type="entry name" value="TRANSCRIPTIONAL REGULATORY PROTEIN"/>
    <property type="match status" value="1"/>
</dbReference>
<evidence type="ECO:0000256" key="3">
    <source>
        <dbReference type="ARBA" id="ARBA00023163"/>
    </source>
</evidence>
<dbReference type="PANTHER" id="PTHR47506:SF3">
    <property type="entry name" value="HTH-TYPE TRANSCRIPTIONAL REGULATOR LMRA"/>
    <property type="match status" value="1"/>
</dbReference>
<dbReference type="GO" id="GO:0003677">
    <property type="term" value="F:DNA binding"/>
    <property type="evidence" value="ECO:0007669"/>
    <property type="project" value="UniProtKB-UniRule"/>
</dbReference>
<accession>A0A8E6EWF0</accession>
<gene>
    <name evidence="6" type="ORF">KIH39_14510</name>
</gene>
<keyword evidence="7" id="KW-1185">Reference proteome</keyword>
<proteinExistence type="predicted"/>
<dbReference type="Pfam" id="PF00440">
    <property type="entry name" value="TetR_N"/>
    <property type="match status" value="1"/>
</dbReference>
<sequence>MVRQDKVSETRERILETADRLFYEHGMRTVGIDRIVAEADVAKMSLYKYFPSKDDLILACLQHREETVQKFFTEALARHEKRGQDKLRALFSSLKEWFSSDSFRGCAFQNAVVELADPSHPGTEFARSYKKRFQDFLVELVKGSVGNSAAKNVPAINLLIEGAIVTAVIQNNASVLDVAREAALKLLNLDK</sequence>
<dbReference type="InterPro" id="IPR009057">
    <property type="entry name" value="Homeodomain-like_sf"/>
</dbReference>
<protein>
    <submittedName>
        <fullName evidence="6">TetR/AcrR family transcriptional regulator</fullName>
    </submittedName>
</protein>
<name>A0A8E6EWF0_9BACT</name>
<dbReference type="SUPFAM" id="SSF48498">
    <property type="entry name" value="Tetracyclin repressor-like, C-terminal domain"/>
    <property type="match status" value="1"/>
</dbReference>
<dbReference type="EMBL" id="CP074694">
    <property type="protein sequence ID" value="QVL30071.1"/>
    <property type="molecule type" value="Genomic_DNA"/>
</dbReference>
<dbReference type="AlphaFoldDB" id="A0A8E6EWF0"/>
<dbReference type="Gene3D" id="1.10.357.10">
    <property type="entry name" value="Tetracycline Repressor, domain 2"/>
    <property type="match status" value="1"/>
</dbReference>
<keyword evidence="2 4" id="KW-0238">DNA-binding</keyword>
<reference evidence="6" key="1">
    <citation type="submission" date="2021-05" db="EMBL/GenBank/DDBJ databases">
        <title>Complete genome sequence of the cellulolytic planctomycete Telmatocola sphagniphila SP2T and characterization of the first cellulase from planctomycetes.</title>
        <authorList>
            <person name="Rakitin A.L."/>
            <person name="Beletsky A.V."/>
            <person name="Naumoff D.G."/>
            <person name="Kulichevskaya I.S."/>
            <person name="Mardanov A.V."/>
            <person name="Ravin N.V."/>
            <person name="Dedysh S.N."/>
        </authorList>
    </citation>
    <scope>NUCLEOTIDE SEQUENCE</scope>
    <source>
        <strain evidence="6">SP2T</strain>
    </source>
</reference>
<evidence type="ECO:0000256" key="1">
    <source>
        <dbReference type="ARBA" id="ARBA00023015"/>
    </source>
</evidence>
<feature type="DNA-binding region" description="H-T-H motif" evidence="4">
    <location>
        <begin position="31"/>
        <end position="50"/>
    </location>
</feature>